<keyword evidence="4" id="KW-1185">Reference proteome</keyword>
<keyword evidence="2" id="KW-0378">Hydrolase</keyword>
<dbReference type="EC" id="3.2.2.n1" evidence="2"/>
<evidence type="ECO:0000313" key="4">
    <source>
        <dbReference type="Proteomes" id="UP000306192"/>
    </source>
</evidence>
<sequence>MSPVERPFTVAVFCGSSTGNDPVYLDAARQVGRTLAERGMGLVYGGGHVGLMGAVADAALAAGGHVTGVIPRALHDREVMHDDVTELIVVETMHERKTLMAEKSDAFLALPGGPGTLEEITEQWTWAQLGIHEKPCGFLNVAGYYDPFITLVEAMRDRGFTHPRYTAMLQFSASIDELLADFLSYVPPVRVAASPGLEMSTHLSVQP</sequence>
<accession>A0A4T2C0U2</accession>
<name>A0A4T2C0U2_9MICO</name>
<proteinExistence type="inferred from homology"/>
<dbReference type="EMBL" id="QYRT01000013">
    <property type="protein sequence ID" value="TIH37092.1"/>
    <property type="molecule type" value="Genomic_DNA"/>
</dbReference>
<dbReference type="SUPFAM" id="SSF102405">
    <property type="entry name" value="MCP/YpsA-like"/>
    <property type="match status" value="1"/>
</dbReference>
<comment type="caution">
    <text evidence="3">The sequence shown here is derived from an EMBL/GenBank/DDBJ whole genome shotgun (WGS) entry which is preliminary data.</text>
</comment>
<evidence type="ECO:0000313" key="3">
    <source>
        <dbReference type="EMBL" id="TIH37092.1"/>
    </source>
</evidence>
<dbReference type="Proteomes" id="UP000306192">
    <property type="component" value="Unassembled WGS sequence"/>
</dbReference>
<dbReference type="PANTHER" id="PTHR31223:SF70">
    <property type="entry name" value="LOG FAMILY PROTEIN YJL055W"/>
    <property type="match status" value="1"/>
</dbReference>
<dbReference type="Gene3D" id="3.40.50.450">
    <property type="match status" value="1"/>
</dbReference>
<dbReference type="InterPro" id="IPR005269">
    <property type="entry name" value="LOG"/>
</dbReference>
<dbReference type="NCBIfam" id="TIGR00730">
    <property type="entry name" value="Rossman fold protein, TIGR00730 family"/>
    <property type="match status" value="1"/>
</dbReference>
<evidence type="ECO:0000256" key="1">
    <source>
        <dbReference type="ARBA" id="ARBA00006763"/>
    </source>
</evidence>
<dbReference type="GO" id="GO:0005829">
    <property type="term" value="C:cytosol"/>
    <property type="evidence" value="ECO:0007669"/>
    <property type="project" value="TreeGrafter"/>
</dbReference>
<comment type="catalytic activity">
    <reaction evidence="2">
        <text>N(6)-(dimethylallyl)adenosine 5'-phosphate + H2O = N(6)-dimethylallyladenine + D-ribose 5-phosphate</text>
        <dbReference type="Rhea" id="RHEA:48560"/>
        <dbReference type="ChEBI" id="CHEBI:15377"/>
        <dbReference type="ChEBI" id="CHEBI:17660"/>
        <dbReference type="ChEBI" id="CHEBI:57526"/>
        <dbReference type="ChEBI" id="CHEBI:78346"/>
        <dbReference type="EC" id="3.2.2.n1"/>
    </reaction>
</comment>
<evidence type="ECO:0000256" key="2">
    <source>
        <dbReference type="RuleBase" id="RU363015"/>
    </source>
</evidence>
<gene>
    <name evidence="3" type="ORF">D4765_08695</name>
</gene>
<dbReference type="GO" id="GO:0009691">
    <property type="term" value="P:cytokinin biosynthetic process"/>
    <property type="evidence" value="ECO:0007669"/>
    <property type="project" value="UniProtKB-UniRule"/>
</dbReference>
<organism evidence="3 4">
    <name type="scientific">Subtercola vilae</name>
    <dbReference type="NCBI Taxonomy" id="2056433"/>
    <lineage>
        <taxon>Bacteria</taxon>
        <taxon>Bacillati</taxon>
        <taxon>Actinomycetota</taxon>
        <taxon>Actinomycetes</taxon>
        <taxon>Micrococcales</taxon>
        <taxon>Microbacteriaceae</taxon>
        <taxon>Subtercola</taxon>
    </lineage>
</organism>
<dbReference type="Pfam" id="PF03641">
    <property type="entry name" value="Lysine_decarbox"/>
    <property type="match status" value="1"/>
</dbReference>
<comment type="catalytic activity">
    <reaction evidence="2">
        <text>9-ribosyl-trans-zeatin 5'-phosphate + H2O = trans-zeatin + D-ribose 5-phosphate</text>
        <dbReference type="Rhea" id="RHEA:48564"/>
        <dbReference type="ChEBI" id="CHEBI:15377"/>
        <dbReference type="ChEBI" id="CHEBI:16522"/>
        <dbReference type="ChEBI" id="CHEBI:78346"/>
        <dbReference type="ChEBI" id="CHEBI:87947"/>
        <dbReference type="EC" id="3.2.2.n1"/>
    </reaction>
</comment>
<dbReference type="GO" id="GO:0102682">
    <property type="term" value="F:cytokinin riboside 5'-monophosphate phosphoribohydrolase activity"/>
    <property type="evidence" value="ECO:0007669"/>
    <property type="project" value="RHEA"/>
</dbReference>
<comment type="similarity">
    <text evidence="1 2">Belongs to the LOG family.</text>
</comment>
<reference evidence="3 4" key="1">
    <citation type="journal article" date="2019" name="Microorganisms">
        <title>Systematic Affiliation and Genome Analysis of Subtercola vilae DB165(T) with Particular Emphasis on Cold Adaptation of an Isolate from a High-Altitude Cold Volcano Lake.</title>
        <authorList>
            <person name="Villalobos A.S."/>
            <person name="Wiese J."/>
            <person name="Imhoff J.F."/>
            <person name="Dorador C."/>
            <person name="Keller A."/>
            <person name="Hentschel U."/>
        </authorList>
    </citation>
    <scope>NUCLEOTIDE SEQUENCE [LARGE SCALE GENOMIC DNA]</scope>
    <source>
        <strain evidence="3 4">DB165</strain>
    </source>
</reference>
<dbReference type="InterPro" id="IPR031100">
    <property type="entry name" value="LOG_fam"/>
</dbReference>
<dbReference type="AlphaFoldDB" id="A0A4T2C0U2"/>
<dbReference type="OrthoDB" id="9801098at2"/>
<protein>
    <recommendedName>
        <fullName evidence="2">Cytokinin riboside 5'-monophosphate phosphoribohydrolase</fullName>
        <ecNumber evidence="2">3.2.2.n1</ecNumber>
    </recommendedName>
</protein>
<dbReference type="PANTHER" id="PTHR31223">
    <property type="entry name" value="LOG FAMILY PROTEIN YJL055W"/>
    <property type="match status" value="1"/>
</dbReference>
<keyword evidence="2" id="KW-0203">Cytokinin biosynthesis</keyword>
<dbReference type="RefSeq" id="WP_136641903.1">
    <property type="nucleotide sequence ID" value="NZ_QYRT01000013.1"/>
</dbReference>